<dbReference type="InterPro" id="IPR020109">
    <property type="entry name" value="Holin_r1t"/>
</dbReference>
<keyword evidence="2" id="KW-1185">Reference proteome</keyword>
<gene>
    <name evidence="1" type="primary">41</name>
    <name evidence="1" type="ORF">SEA_BIBWIT_41</name>
</gene>
<dbReference type="KEGG" id="vg:65116886"/>
<evidence type="ECO:0008006" key="3">
    <source>
        <dbReference type="Google" id="ProtNLM"/>
    </source>
</evidence>
<sequence>MTHRDPLTGVVAESPAAGSPFTFGGFVVDVAEKSGKTFAQTLLLFLTLGVSITAVPWTTALQGAAIATLSTAGLAIVQSAWSSPNQYIESFARAGRTFVATAVGAIPVVSAEHAVVFADVDWAQLSGVAGTAAAISLLTSVASWKLGADKASPSLVR</sequence>
<dbReference type="Pfam" id="PF16945">
    <property type="entry name" value="Phage_r1t_holin"/>
    <property type="match status" value="1"/>
</dbReference>
<name>A0A3G3M964_9CAUD</name>
<organism evidence="1 2">
    <name type="scientific">Gordonia phage Bibwit</name>
    <dbReference type="NCBI Taxonomy" id="2483666"/>
    <lineage>
        <taxon>Viruses</taxon>
        <taxon>Duplodnaviria</taxon>
        <taxon>Heunggongvirae</taxon>
        <taxon>Uroviricota</taxon>
        <taxon>Caudoviricetes</taxon>
        <taxon>Stackebrandtviridae</taxon>
        <taxon>Schenleyvirinae</taxon>
        <taxon>Vividuovirus</taxon>
        <taxon>Vividuovirus bibwit</taxon>
    </lineage>
</organism>
<protein>
    <recommendedName>
        <fullName evidence="3">Holin</fullName>
    </recommendedName>
</protein>
<dbReference type="GeneID" id="65116886"/>
<evidence type="ECO:0000313" key="1">
    <source>
        <dbReference type="EMBL" id="AYR02594.1"/>
    </source>
</evidence>
<evidence type="ECO:0000313" key="2">
    <source>
        <dbReference type="Proteomes" id="UP000270384"/>
    </source>
</evidence>
<reference evidence="1 2" key="1">
    <citation type="submission" date="2018-09" db="EMBL/GenBank/DDBJ databases">
        <authorList>
            <person name="Bortz R.L."/>
            <person name="Adams R."/>
            <person name="Ball A.M."/>
            <person name="Boyd J.M."/>
            <person name="Bright N.M."/>
            <person name="Cartwright S."/>
            <person name="DeHaven M.P."/>
            <person name="Divens A.M."/>
            <person name="Fritz T.R."/>
            <person name="Gaeta N.J."/>
            <person name="Gibbs J.R."/>
            <person name="Goodwin N.G."/>
            <person name="Hopkins M."/>
            <person name="Ibrahim F.R."/>
            <person name="Kruger O.T."/>
            <person name="Kwak J.M."/>
            <person name="Manko C.D."/>
            <person name="Martin R.J."/>
            <person name="McDermott B."/>
            <person name="Sheth R."/>
            <person name="Subramanian A."/>
            <person name="Garlena R.A."/>
            <person name="Russell D.A."/>
            <person name="Pope W.H."/>
            <person name="Jacobs-Sera D."/>
            <person name="Hatfull G.F."/>
        </authorList>
    </citation>
    <scope>NUCLEOTIDE SEQUENCE [LARGE SCALE GENOMIC DNA]</scope>
</reference>
<dbReference type="EMBL" id="MH976508">
    <property type="protein sequence ID" value="AYR02594.1"/>
    <property type="molecule type" value="Genomic_DNA"/>
</dbReference>
<accession>A0A3G3M964</accession>
<dbReference type="Proteomes" id="UP000270384">
    <property type="component" value="Segment"/>
</dbReference>
<dbReference type="RefSeq" id="YP_010099201.1">
    <property type="nucleotide sequence ID" value="NC_055774.1"/>
</dbReference>
<proteinExistence type="predicted"/>